<dbReference type="KEGG" id="fsl:EJO69_03365"/>
<proteinExistence type="predicted"/>
<organism evidence="1 2">
    <name type="scientific">Flaviflexus salsibiostraticola</name>
    <dbReference type="NCBI Taxonomy" id="1282737"/>
    <lineage>
        <taxon>Bacteria</taxon>
        <taxon>Bacillati</taxon>
        <taxon>Actinomycetota</taxon>
        <taxon>Actinomycetes</taxon>
        <taxon>Actinomycetales</taxon>
        <taxon>Actinomycetaceae</taxon>
        <taxon>Flaviflexus</taxon>
    </lineage>
</organism>
<evidence type="ECO:0000313" key="1">
    <source>
        <dbReference type="EMBL" id="AZN29452.1"/>
    </source>
</evidence>
<keyword evidence="2" id="KW-1185">Reference proteome</keyword>
<dbReference type="InterPro" id="IPR036291">
    <property type="entry name" value="NAD(P)-bd_dom_sf"/>
</dbReference>
<dbReference type="AlphaFoldDB" id="A0A3Q8WSQ7"/>
<dbReference type="Gene3D" id="3.40.50.720">
    <property type="entry name" value="NAD(P)-binding Rossmann-like Domain"/>
    <property type="match status" value="1"/>
</dbReference>
<accession>A0A3Q8WSQ7</accession>
<reference evidence="1 2" key="1">
    <citation type="submission" date="2018-12" db="EMBL/GenBank/DDBJ databases">
        <title>Complete genome sequence of Flaviflexus salsibiostraticola KCTC 33148.</title>
        <authorList>
            <person name="Bae J.-W."/>
        </authorList>
    </citation>
    <scope>NUCLEOTIDE SEQUENCE [LARGE SCALE GENOMIC DNA]</scope>
    <source>
        <strain evidence="1 2">KCTC 33148</strain>
    </source>
</reference>
<protein>
    <submittedName>
        <fullName evidence="1">Uncharacterized protein</fullName>
    </submittedName>
</protein>
<dbReference type="Proteomes" id="UP000270021">
    <property type="component" value="Chromosome"/>
</dbReference>
<gene>
    <name evidence="1" type="ORF">EJO69_03365</name>
</gene>
<dbReference type="EMBL" id="CP034438">
    <property type="protein sequence ID" value="AZN29452.1"/>
    <property type="molecule type" value="Genomic_DNA"/>
</dbReference>
<dbReference type="RefSeq" id="WP_126039226.1">
    <property type="nucleotide sequence ID" value="NZ_CP034438.1"/>
</dbReference>
<evidence type="ECO:0000313" key="2">
    <source>
        <dbReference type="Proteomes" id="UP000270021"/>
    </source>
</evidence>
<name>A0A3Q8WSQ7_9ACTO</name>
<dbReference type="SUPFAM" id="SSF51735">
    <property type="entry name" value="NAD(P)-binding Rossmann-fold domains"/>
    <property type="match status" value="1"/>
</dbReference>
<sequence>MKIALVTHARHFAGPAAVEALTRDGYTVVCHDASFADAAERQRFESENPGTVALAEQKPERLVDATLQPRCLINLSNKWGTVHNRPGPFMMCDRRGFGGAGKADRPEGRAGSLIRRALAVDSMAVLKEPPCQSLWNQHASPE</sequence>
<dbReference type="OrthoDB" id="4350228at2"/>